<dbReference type="Proteomes" id="UP000250369">
    <property type="component" value="Unassembled WGS sequence"/>
</dbReference>
<name>A0A329MPR7_9BACL</name>
<evidence type="ECO:0000256" key="1">
    <source>
        <dbReference type="SAM" id="Phobius"/>
    </source>
</evidence>
<comment type="caution">
    <text evidence="2">The sequence shown here is derived from an EMBL/GenBank/DDBJ whole genome shotgun (WGS) entry which is preliminary data.</text>
</comment>
<keyword evidence="1" id="KW-0812">Transmembrane</keyword>
<evidence type="ECO:0000313" key="3">
    <source>
        <dbReference type="Proteomes" id="UP000250369"/>
    </source>
</evidence>
<proteinExistence type="predicted"/>
<accession>A0A329MPR7</accession>
<reference evidence="2 3" key="1">
    <citation type="journal article" date="2009" name="Int. J. Syst. Evol. Microbiol.">
        <title>Paenibacillus contaminans sp. nov., isolated from a contaminated laboratory plate.</title>
        <authorList>
            <person name="Chou J.H."/>
            <person name="Lee J.H."/>
            <person name="Lin M.C."/>
            <person name="Chang P.S."/>
            <person name="Arun A.B."/>
            <person name="Young C.C."/>
            <person name="Chen W.M."/>
        </authorList>
    </citation>
    <scope>NUCLEOTIDE SEQUENCE [LARGE SCALE GENOMIC DNA]</scope>
    <source>
        <strain evidence="2 3">CKOBP-6</strain>
    </source>
</reference>
<dbReference type="AlphaFoldDB" id="A0A329MPR7"/>
<keyword evidence="1" id="KW-0472">Membrane</keyword>
<dbReference type="EMBL" id="QMFB01000003">
    <property type="protein sequence ID" value="RAV21919.1"/>
    <property type="molecule type" value="Genomic_DNA"/>
</dbReference>
<organism evidence="2 3">
    <name type="scientific">Paenibacillus contaminans</name>
    <dbReference type="NCBI Taxonomy" id="450362"/>
    <lineage>
        <taxon>Bacteria</taxon>
        <taxon>Bacillati</taxon>
        <taxon>Bacillota</taxon>
        <taxon>Bacilli</taxon>
        <taxon>Bacillales</taxon>
        <taxon>Paenibacillaceae</taxon>
        <taxon>Paenibacillus</taxon>
    </lineage>
</organism>
<protein>
    <submittedName>
        <fullName evidence="2">Uncharacterized protein</fullName>
    </submittedName>
</protein>
<sequence length="120" mass="13152">MKNGLANFGARNNSAGVRPVIVFMRRLRLARDNQGGTANDSSLFSGAFFVFLEQEKGAAMGDTMLLIGIVSALFWVFIMLAIMGKLNELIELGKTQAMQNDRIIELLKKTAGHSETRSSD</sequence>
<keyword evidence="3" id="KW-1185">Reference proteome</keyword>
<dbReference type="RefSeq" id="WP_113030229.1">
    <property type="nucleotide sequence ID" value="NZ_QMFB01000003.1"/>
</dbReference>
<gene>
    <name evidence="2" type="ORF">DQG23_07670</name>
</gene>
<evidence type="ECO:0000313" key="2">
    <source>
        <dbReference type="EMBL" id="RAV21919.1"/>
    </source>
</evidence>
<feature type="transmembrane region" description="Helical" evidence="1">
    <location>
        <begin position="64"/>
        <end position="84"/>
    </location>
</feature>
<keyword evidence="1" id="KW-1133">Transmembrane helix</keyword>